<organism evidence="10 11">
    <name type="scientific">Melipona bicolor</name>
    <dbReference type="NCBI Taxonomy" id="60889"/>
    <lineage>
        <taxon>Eukaryota</taxon>
        <taxon>Metazoa</taxon>
        <taxon>Ecdysozoa</taxon>
        <taxon>Arthropoda</taxon>
        <taxon>Hexapoda</taxon>
        <taxon>Insecta</taxon>
        <taxon>Pterygota</taxon>
        <taxon>Neoptera</taxon>
        <taxon>Endopterygota</taxon>
        <taxon>Hymenoptera</taxon>
        <taxon>Apocrita</taxon>
        <taxon>Aculeata</taxon>
        <taxon>Apoidea</taxon>
        <taxon>Anthophila</taxon>
        <taxon>Apidae</taxon>
        <taxon>Melipona</taxon>
    </lineage>
</organism>
<keyword evidence="11" id="KW-1185">Reference proteome</keyword>
<feature type="transmembrane region" description="Helical" evidence="8">
    <location>
        <begin position="388"/>
        <end position="410"/>
    </location>
</feature>
<comment type="caution">
    <text evidence="10">The sequence shown here is derived from an EMBL/GenBank/DDBJ whole genome shotgun (WGS) entry which is preliminary data.</text>
</comment>
<keyword evidence="6 8" id="KW-0472">Membrane</keyword>
<evidence type="ECO:0000256" key="5">
    <source>
        <dbReference type="ARBA" id="ARBA00022989"/>
    </source>
</evidence>
<dbReference type="GO" id="GO:0016020">
    <property type="term" value="C:membrane"/>
    <property type="evidence" value="ECO:0007669"/>
    <property type="project" value="UniProtKB-SubCell"/>
</dbReference>
<dbReference type="PANTHER" id="PTHR23511:SF36">
    <property type="entry name" value="EG:BACR7A4.13 PROTEIN-RELATED"/>
    <property type="match status" value="1"/>
</dbReference>
<comment type="similarity">
    <text evidence="2">Belongs to the major facilitator superfamily.</text>
</comment>
<dbReference type="GO" id="GO:0022857">
    <property type="term" value="F:transmembrane transporter activity"/>
    <property type="evidence" value="ECO:0007669"/>
    <property type="project" value="InterPro"/>
</dbReference>
<dbReference type="PANTHER" id="PTHR23511">
    <property type="entry name" value="SYNAPTIC VESICLE GLYCOPROTEIN 2"/>
    <property type="match status" value="1"/>
</dbReference>
<evidence type="ECO:0000256" key="1">
    <source>
        <dbReference type="ARBA" id="ARBA00004141"/>
    </source>
</evidence>
<feature type="transmembrane region" description="Helical" evidence="8">
    <location>
        <begin position="307"/>
        <end position="324"/>
    </location>
</feature>
<keyword evidence="3" id="KW-0813">Transport</keyword>
<evidence type="ECO:0000256" key="8">
    <source>
        <dbReference type="SAM" id="Phobius"/>
    </source>
</evidence>
<dbReference type="InterPro" id="IPR005828">
    <property type="entry name" value="MFS_sugar_transport-like"/>
</dbReference>
<dbReference type="Gene3D" id="1.20.1250.20">
    <property type="entry name" value="MFS general substrate transporter like domains"/>
    <property type="match status" value="1"/>
</dbReference>
<proteinExistence type="inferred from homology"/>
<evidence type="ECO:0000313" key="10">
    <source>
        <dbReference type="EMBL" id="KAK1127476.1"/>
    </source>
</evidence>
<feature type="transmembrane region" description="Helical" evidence="8">
    <location>
        <begin position="475"/>
        <end position="498"/>
    </location>
</feature>
<keyword evidence="4 8" id="KW-0812">Transmembrane</keyword>
<evidence type="ECO:0000313" key="11">
    <source>
        <dbReference type="Proteomes" id="UP001177670"/>
    </source>
</evidence>
<dbReference type="Proteomes" id="UP001177670">
    <property type="component" value="Unassembled WGS sequence"/>
</dbReference>
<evidence type="ECO:0000256" key="6">
    <source>
        <dbReference type="ARBA" id="ARBA00023136"/>
    </source>
</evidence>
<evidence type="ECO:0000256" key="7">
    <source>
        <dbReference type="SAM" id="MobiDB-lite"/>
    </source>
</evidence>
<feature type="transmembrane region" description="Helical" evidence="8">
    <location>
        <begin position="504"/>
        <end position="526"/>
    </location>
</feature>
<feature type="transmembrane region" description="Helical" evidence="8">
    <location>
        <begin position="417"/>
        <end position="435"/>
    </location>
</feature>
<evidence type="ECO:0000259" key="9">
    <source>
        <dbReference type="PROSITE" id="PS50850"/>
    </source>
</evidence>
<dbReference type="InterPro" id="IPR036259">
    <property type="entry name" value="MFS_trans_sf"/>
</dbReference>
<dbReference type="EMBL" id="JAHYIQ010000012">
    <property type="protein sequence ID" value="KAK1127476.1"/>
    <property type="molecule type" value="Genomic_DNA"/>
</dbReference>
<comment type="subcellular location">
    <subcellularLocation>
        <location evidence="1">Membrane</location>
        <topology evidence="1">Multi-pass membrane protein</topology>
    </subcellularLocation>
</comment>
<dbReference type="PROSITE" id="PS50850">
    <property type="entry name" value="MFS"/>
    <property type="match status" value="1"/>
</dbReference>
<dbReference type="SUPFAM" id="SSF103473">
    <property type="entry name" value="MFS general substrate transporter"/>
    <property type="match status" value="1"/>
</dbReference>
<evidence type="ECO:0000256" key="2">
    <source>
        <dbReference type="ARBA" id="ARBA00008335"/>
    </source>
</evidence>
<accession>A0AA40FYZ7</accession>
<feature type="transmembrane region" description="Helical" evidence="8">
    <location>
        <begin position="139"/>
        <end position="164"/>
    </location>
</feature>
<dbReference type="Pfam" id="PF00083">
    <property type="entry name" value="Sugar_tr"/>
    <property type="match status" value="1"/>
</dbReference>
<evidence type="ECO:0000256" key="3">
    <source>
        <dbReference type="ARBA" id="ARBA00022448"/>
    </source>
</evidence>
<feature type="transmembrane region" description="Helical" evidence="8">
    <location>
        <begin position="441"/>
        <end position="468"/>
    </location>
</feature>
<feature type="region of interest" description="Disordered" evidence="7">
    <location>
        <begin position="1"/>
        <end position="30"/>
    </location>
</feature>
<feature type="transmembrane region" description="Helical" evidence="8">
    <location>
        <begin position="90"/>
        <end position="109"/>
    </location>
</feature>
<dbReference type="InterPro" id="IPR020846">
    <property type="entry name" value="MFS_dom"/>
</dbReference>
<name>A0AA40FYZ7_9HYME</name>
<feature type="compositionally biased region" description="Basic and acidic residues" evidence="7">
    <location>
        <begin position="15"/>
        <end position="30"/>
    </location>
</feature>
<reference evidence="10" key="1">
    <citation type="submission" date="2021-10" db="EMBL/GenBank/DDBJ databases">
        <title>Melipona bicolor Genome sequencing and assembly.</title>
        <authorList>
            <person name="Araujo N.S."/>
            <person name="Arias M.C."/>
        </authorList>
    </citation>
    <scope>NUCLEOTIDE SEQUENCE</scope>
    <source>
        <strain evidence="10">USP_2M_L1-L4_2017</strain>
        <tissue evidence="10">Whole body</tissue>
    </source>
</reference>
<gene>
    <name evidence="10" type="ORF">K0M31_004013</name>
</gene>
<feature type="domain" description="Major facilitator superfamily (MFS) profile" evidence="9">
    <location>
        <begin position="52"/>
        <end position="529"/>
    </location>
</feature>
<feature type="transmembrane region" description="Helical" evidence="8">
    <location>
        <begin position="176"/>
        <end position="199"/>
    </location>
</feature>
<dbReference type="AlphaFoldDB" id="A0AA40FYZ7"/>
<evidence type="ECO:0000256" key="4">
    <source>
        <dbReference type="ARBA" id="ARBA00022692"/>
    </source>
</evidence>
<protein>
    <recommendedName>
        <fullName evidence="9">Major facilitator superfamily (MFS) profile domain-containing protein</fullName>
    </recommendedName>
</protein>
<keyword evidence="5 8" id="KW-1133">Transmembrane helix</keyword>
<feature type="transmembrane region" description="Helical" evidence="8">
    <location>
        <begin position="219"/>
        <end position="238"/>
    </location>
</feature>
<sequence>MEHDHRISIVTVPDKPTEDQKNEPNEANRTRKSGDFEAAIAAAGYGKFQYLLLLAIIPASWANSIDTSSVAIILPSAECDLQMTFFQKGVLNAVTYVGMVSSGFLWGYIADVKGRRSVFLYGYLADSICNILSGFSQNFWMLACFKFLNGFIISGPHASIIAYTSEFFGNKGRRKIPLILGFSMTFGNIVSAGLAFIIIPQRWSVVLWDGAFVYNSWRLFLSVCGVPILIGASCLFLFPESPKFLMSQGRMEDALKVFKKIYRMNTGKSADEYPIQYLENELPKAGFNDNDHDGKIKKRAIFFNPHLPRIILVMVIQFGSMYTTNTTRLWQPQLFTILENFDPADHNLTAEHSSTFCEILDLSAVANGTFAATAGNATCTNIVVDDSVYVNTVIVAAFGCLLLLLNSFLLNILNHQILLYISYGVAFACIIGLYWSSEILVTLILTSFFIGLTNTTQNIIIAATVIMFPTSLRTIAVSLVMTIGRIGSIVGNMLFPILLARGCIAPMIQLACLILLCTTLTCFLPLKATKKANRKQ</sequence>